<dbReference type="RefSeq" id="WP_146780406.1">
    <property type="nucleotide sequence ID" value="NZ_CP042434.1"/>
</dbReference>
<keyword evidence="2 6" id="KW-0548">Nucleotidyltransferase</keyword>
<dbReference type="GO" id="GO:0003677">
    <property type="term" value="F:DNA binding"/>
    <property type="evidence" value="ECO:0007669"/>
    <property type="project" value="InterPro"/>
</dbReference>
<dbReference type="NCBIfam" id="TIGR01128">
    <property type="entry name" value="holA"/>
    <property type="match status" value="1"/>
</dbReference>
<dbReference type="PANTHER" id="PTHR34388">
    <property type="entry name" value="DNA POLYMERASE III SUBUNIT DELTA"/>
    <property type="match status" value="1"/>
</dbReference>
<evidence type="ECO:0000313" key="7">
    <source>
        <dbReference type="Proteomes" id="UP000321291"/>
    </source>
</evidence>
<dbReference type="GO" id="GO:0006261">
    <property type="term" value="P:DNA-templated DNA replication"/>
    <property type="evidence" value="ECO:0007669"/>
    <property type="project" value="TreeGrafter"/>
</dbReference>
<protein>
    <submittedName>
        <fullName evidence="6">DNA polymerase III subunit delta</fullName>
        <ecNumber evidence="6">2.7.7.7</ecNumber>
    </submittedName>
</protein>
<dbReference type="Pfam" id="PF06144">
    <property type="entry name" value="DNA_pol3_delta"/>
    <property type="match status" value="1"/>
</dbReference>
<keyword evidence="1 6" id="KW-0808">Transferase</keyword>
<evidence type="ECO:0000256" key="1">
    <source>
        <dbReference type="ARBA" id="ARBA00022679"/>
    </source>
</evidence>
<evidence type="ECO:0000256" key="2">
    <source>
        <dbReference type="ARBA" id="ARBA00022695"/>
    </source>
</evidence>
<keyword evidence="7" id="KW-1185">Reference proteome</keyword>
<gene>
    <name evidence="6" type="primary">holA</name>
    <name evidence="6" type="ORF">FSB73_05055</name>
</gene>
<name>A0A5B8VJB8_9BACT</name>
<dbReference type="Gene3D" id="3.40.50.300">
    <property type="entry name" value="P-loop containing nucleotide triphosphate hydrolases"/>
    <property type="match status" value="1"/>
</dbReference>
<sequence length="331" mass="37171">MALEKIISDWQKGHFKPIYWLEGDEPYYIDQIVNYAEKKLLTESEAGFNLTIFYGRDASWTDVANTCKRFPMFAERQVVLLKEAQYMKDIAKLESYCEKPQPGTVLIISYKDKKLDSRTKFSKVIKKNGEIATFKKVPDWKLAEWITGRIKELGYQATPKTIVLLAEHIGNDLSRINNELSKLAVNLKDRTSITEDDIETYIGISKDYNVFELQRAVASKDLAKTISIIQYFAKNPKAAPVQVILPTLYNFFAKTSMVFYAGNSEAAVASALGVAPYFAKDYLAAARLYGAGGVDKTLLLLHTYNLKGIGINNGGASESDLLKELVVKIMA</sequence>
<feature type="domain" description="DNA polymerase III delta N-terminal" evidence="5">
    <location>
        <begin position="19"/>
        <end position="131"/>
    </location>
</feature>
<dbReference type="AlphaFoldDB" id="A0A5B8VJB8"/>
<dbReference type="InterPro" id="IPR005790">
    <property type="entry name" value="DNA_polIII_delta"/>
</dbReference>
<accession>A0A5B8VJB8</accession>
<reference evidence="6 7" key="1">
    <citation type="journal article" date="2017" name="Int. J. Syst. Evol. Microbiol.">
        <title>Arachidicoccus ginsenosidivorans sp. nov., with ginsenoside-converting activity isolated from ginseng cultivating soil.</title>
        <authorList>
            <person name="Siddiqi M.Z."/>
            <person name="Aslam Z."/>
            <person name="Im W.T."/>
        </authorList>
    </citation>
    <scope>NUCLEOTIDE SEQUENCE [LARGE SCALE GENOMIC DNA]</scope>
    <source>
        <strain evidence="6 7">Gsoil 809</strain>
    </source>
</reference>
<evidence type="ECO:0000256" key="3">
    <source>
        <dbReference type="ARBA" id="ARBA00022705"/>
    </source>
</evidence>
<dbReference type="Gene3D" id="1.10.8.60">
    <property type="match status" value="1"/>
</dbReference>
<dbReference type="InterPro" id="IPR010372">
    <property type="entry name" value="DNA_pol3_delta_N"/>
</dbReference>
<dbReference type="EC" id="2.7.7.7" evidence="6"/>
<evidence type="ECO:0000259" key="5">
    <source>
        <dbReference type="Pfam" id="PF06144"/>
    </source>
</evidence>
<keyword evidence="3" id="KW-0235">DNA replication</keyword>
<dbReference type="GO" id="GO:0009360">
    <property type="term" value="C:DNA polymerase III complex"/>
    <property type="evidence" value="ECO:0007669"/>
    <property type="project" value="InterPro"/>
</dbReference>
<dbReference type="Gene3D" id="1.20.272.10">
    <property type="match status" value="1"/>
</dbReference>
<dbReference type="OrthoDB" id="1172326at2"/>
<dbReference type="PANTHER" id="PTHR34388:SF1">
    <property type="entry name" value="DNA POLYMERASE III SUBUNIT DELTA"/>
    <property type="match status" value="1"/>
</dbReference>
<dbReference type="InterPro" id="IPR027417">
    <property type="entry name" value="P-loop_NTPase"/>
</dbReference>
<evidence type="ECO:0000256" key="4">
    <source>
        <dbReference type="ARBA" id="ARBA00022932"/>
    </source>
</evidence>
<dbReference type="KEGG" id="agi:FSB73_05055"/>
<proteinExistence type="predicted"/>
<organism evidence="6 7">
    <name type="scientific">Arachidicoccus ginsenosidivorans</name>
    <dbReference type="NCBI Taxonomy" id="496057"/>
    <lineage>
        <taxon>Bacteria</taxon>
        <taxon>Pseudomonadati</taxon>
        <taxon>Bacteroidota</taxon>
        <taxon>Chitinophagia</taxon>
        <taxon>Chitinophagales</taxon>
        <taxon>Chitinophagaceae</taxon>
        <taxon>Arachidicoccus</taxon>
    </lineage>
</organism>
<dbReference type="SUPFAM" id="SSF52540">
    <property type="entry name" value="P-loop containing nucleoside triphosphate hydrolases"/>
    <property type="match status" value="1"/>
</dbReference>
<evidence type="ECO:0000313" key="6">
    <source>
        <dbReference type="EMBL" id="QEC71141.1"/>
    </source>
</evidence>
<dbReference type="EMBL" id="CP042434">
    <property type="protein sequence ID" value="QEC71141.1"/>
    <property type="molecule type" value="Genomic_DNA"/>
</dbReference>
<dbReference type="GO" id="GO:0003887">
    <property type="term" value="F:DNA-directed DNA polymerase activity"/>
    <property type="evidence" value="ECO:0007669"/>
    <property type="project" value="UniProtKB-KW"/>
</dbReference>
<dbReference type="Proteomes" id="UP000321291">
    <property type="component" value="Chromosome"/>
</dbReference>
<keyword evidence="4" id="KW-0239">DNA-directed DNA polymerase</keyword>